<name>A0A167IIA8_9GAMM</name>
<feature type="compositionally biased region" description="Polar residues" evidence="1">
    <location>
        <begin position="475"/>
        <end position="490"/>
    </location>
</feature>
<organism evidence="2 3">
    <name type="scientific">Pseudoalteromonas luteoviolacea CPMOR-1</name>
    <dbReference type="NCBI Taxonomy" id="1365248"/>
    <lineage>
        <taxon>Bacteria</taxon>
        <taxon>Pseudomonadati</taxon>
        <taxon>Pseudomonadota</taxon>
        <taxon>Gammaproteobacteria</taxon>
        <taxon>Alteromonadales</taxon>
        <taxon>Pseudoalteromonadaceae</taxon>
        <taxon>Pseudoalteromonas</taxon>
    </lineage>
</organism>
<dbReference type="EMBL" id="AUYC01000059">
    <property type="protein sequence ID" value="KZN59567.1"/>
    <property type="molecule type" value="Genomic_DNA"/>
</dbReference>
<reference evidence="2 3" key="1">
    <citation type="submission" date="2013-07" db="EMBL/GenBank/DDBJ databases">
        <title>Comparative Genomic and Metabolomic Analysis of Twelve Strains of Pseudoalteromonas luteoviolacea.</title>
        <authorList>
            <person name="Vynne N.G."/>
            <person name="Mansson M."/>
            <person name="Gram L."/>
        </authorList>
    </citation>
    <scope>NUCLEOTIDE SEQUENCE [LARGE SCALE GENOMIC DNA]</scope>
    <source>
        <strain evidence="2 3">CPMOR-1</strain>
    </source>
</reference>
<evidence type="ECO:0000313" key="3">
    <source>
        <dbReference type="Proteomes" id="UP000076486"/>
    </source>
</evidence>
<gene>
    <name evidence="2" type="ORF">N473_25880</name>
</gene>
<protein>
    <submittedName>
        <fullName evidence="2">Uncharacterized protein</fullName>
    </submittedName>
</protein>
<accession>A0A167IIA8</accession>
<dbReference type="Proteomes" id="UP000076486">
    <property type="component" value="Unassembled WGS sequence"/>
</dbReference>
<dbReference type="PATRIC" id="fig|1365248.3.peg.4421"/>
<comment type="caution">
    <text evidence="2">The sequence shown here is derived from an EMBL/GenBank/DDBJ whole genome shotgun (WGS) entry which is preliminary data.</text>
</comment>
<evidence type="ECO:0000256" key="1">
    <source>
        <dbReference type="SAM" id="MobiDB-lite"/>
    </source>
</evidence>
<proteinExistence type="predicted"/>
<dbReference type="AlphaFoldDB" id="A0A167IIA8"/>
<sequence>MTGLADKLTNKSDTKDKVMIDRLVKTVTGTTLDYLHHGENKPLQSAIKKAESTYQSTSLPSGDDYHVSLTTAQQDHDFLNSFKDNIFTKAIPNLVSFGYFSLYRIQADHDEENKFQYGELTEQSDIDAFLAQKDRLSADGQIRFTFIKPTKELLELSQRLNDDELEKLAEILTSAPRYNEKTNLISDNSEAIISTLNTLSDDVLTSSLNALTHLTQQNKVHDRAAPYTPEGLLNEDGIENPLLRVEYASFEDSGWIELNDYSSHLMQYIKLLDNNRMHDGQLLEFNQHISQGDFATNAGMIDMAITMKPFEHQHFFSLLQEVDKSNTQNIFAMLGQQTDKWAHTQYFMNDDREFVVHHDQDTSESDRRALYKNVLKAYESNGVGWMNDVVALTFNEPAAMHGEIWHQLLHDLESQPDKFLRSDSIELWTNTNLDIIKQNFVQQQLQKVYEFNLDLQVPYELGELQYIEPERHTDSPNNKASQTPKNTVLE</sequence>
<feature type="region of interest" description="Disordered" evidence="1">
    <location>
        <begin position="468"/>
        <end position="490"/>
    </location>
</feature>
<evidence type="ECO:0000313" key="2">
    <source>
        <dbReference type="EMBL" id="KZN59567.1"/>
    </source>
</evidence>